<feature type="region of interest" description="Disordered" evidence="1">
    <location>
        <begin position="21"/>
        <end position="97"/>
    </location>
</feature>
<dbReference type="AlphaFoldDB" id="Q0USU8"/>
<dbReference type="eggNOG" id="ENOG502SW4P">
    <property type="taxonomic scope" value="Eukaryota"/>
</dbReference>
<dbReference type="Proteomes" id="UP000001055">
    <property type="component" value="Unassembled WGS sequence"/>
</dbReference>
<dbReference type="InParanoid" id="Q0USU8"/>
<sequence>MNTCAASTNDIHLYTLKHSSMAKPKRMSDIFASSAEKDSSAVTAPATPYSSEGPTLPIIGGADADGEHTVGPESNQAAKGSRKKRKTEENGSEIHIKADAQPVPSFDPSLYQPWTLLPAELLKIPQDRLRGTKNVVPIAYTRNQNIKGGINRLKTYLGAYKNKNQPMDMPEALKEADVVIAVSAQGEGTAKLVSIIDLVRRVVAPTSKSKLSAGNVETWYMYTSLANIEVEKRAKAMSDGSDSNGQAEKPKSTADEDEEEEEEAFELMDVDAPEQEQEQQQKQTIKAPILTVWMTKKNIPAFKEAFGEQTFEVQALPLED</sequence>
<evidence type="ECO:0000313" key="2">
    <source>
        <dbReference type="EMBL" id="EAT87557.1"/>
    </source>
</evidence>
<evidence type="ECO:0008006" key="4">
    <source>
        <dbReference type="Google" id="ProtNLM"/>
    </source>
</evidence>
<dbReference type="RefSeq" id="XP_001795576.1">
    <property type="nucleotide sequence ID" value="XM_001795524.1"/>
</dbReference>
<feature type="compositionally biased region" description="Acidic residues" evidence="1">
    <location>
        <begin position="255"/>
        <end position="277"/>
    </location>
</feature>
<dbReference type="OMA" id="LYEPWTR"/>
<dbReference type="VEuPathDB" id="FungiDB:JI435_051660"/>
<feature type="region of interest" description="Disordered" evidence="1">
    <location>
        <begin position="234"/>
        <end position="285"/>
    </location>
</feature>
<name>Q0USU8_PHANO</name>
<protein>
    <recommendedName>
        <fullName evidence="4">DNA/RNA-binding protein Alba-like domain-containing protein</fullName>
    </recommendedName>
</protein>
<proteinExistence type="predicted"/>
<dbReference type="GeneID" id="5972451"/>
<gene>
    <name evidence="2" type="ORF">SNOG_05166</name>
</gene>
<dbReference type="EMBL" id="CH445331">
    <property type="protein sequence ID" value="EAT87557.1"/>
    <property type="molecule type" value="Genomic_DNA"/>
</dbReference>
<evidence type="ECO:0000256" key="1">
    <source>
        <dbReference type="SAM" id="MobiDB-lite"/>
    </source>
</evidence>
<accession>Q0USU8</accession>
<dbReference type="HOGENOM" id="CLU_980077_0_0_1"/>
<feature type="compositionally biased region" description="Basic and acidic residues" evidence="1">
    <location>
        <begin position="86"/>
        <end position="97"/>
    </location>
</feature>
<evidence type="ECO:0000313" key="3">
    <source>
        <dbReference type="Proteomes" id="UP000001055"/>
    </source>
</evidence>
<organism evidence="2 3">
    <name type="scientific">Phaeosphaeria nodorum (strain SN15 / ATCC MYA-4574 / FGSC 10173)</name>
    <name type="common">Glume blotch fungus</name>
    <name type="synonym">Parastagonospora nodorum</name>
    <dbReference type="NCBI Taxonomy" id="321614"/>
    <lineage>
        <taxon>Eukaryota</taxon>
        <taxon>Fungi</taxon>
        <taxon>Dikarya</taxon>
        <taxon>Ascomycota</taxon>
        <taxon>Pezizomycotina</taxon>
        <taxon>Dothideomycetes</taxon>
        <taxon>Pleosporomycetidae</taxon>
        <taxon>Pleosporales</taxon>
        <taxon>Pleosporineae</taxon>
        <taxon>Phaeosphaeriaceae</taxon>
        <taxon>Parastagonospora</taxon>
    </lineage>
</organism>
<reference evidence="3" key="1">
    <citation type="journal article" date="2007" name="Plant Cell">
        <title>Dothideomycete-plant interactions illuminated by genome sequencing and EST analysis of the wheat pathogen Stagonospora nodorum.</title>
        <authorList>
            <person name="Hane J.K."/>
            <person name="Lowe R.G."/>
            <person name="Solomon P.S."/>
            <person name="Tan K.C."/>
            <person name="Schoch C.L."/>
            <person name="Spatafora J.W."/>
            <person name="Crous P.W."/>
            <person name="Kodira C."/>
            <person name="Birren B.W."/>
            <person name="Galagan J.E."/>
            <person name="Torriani S.F."/>
            <person name="McDonald B.A."/>
            <person name="Oliver R.P."/>
        </authorList>
    </citation>
    <scope>NUCLEOTIDE SEQUENCE [LARGE SCALE GENOMIC DNA]</scope>
    <source>
        <strain evidence="3">SN15 / ATCC MYA-4574 / FGSC 10173</strain>
    </source>
</reference>
<dbReference type="KEGG" id="pno:SNOG_05166"/>